<feature type="domain" description="Hflx-type G" evidence="6">
    <location>
        <begin position="199"/>
        <end position="360"/>
    </location>
</feature>
<protein>
    <recommendedName>
        <fullName evidence="5">GTPase HflX</fullName>
    </recommendedName>
    <alternativeName>
        <fullName evidence="5">GTP-binding protein HflX</fullName>
    </alternativeName>
</protein>
<keyword evidence="2 5" id="KW-0547">Nucleotide-binding</keyword>
<dbReference type="Gene3D" id="3.40.50.11060">
    <property type="entry name" value="GTPase HflX, N-terminal domain"/>
    <property type="match status" value="1"/>
</dbReference>
<keyword evidence="1" id="KW-0479">Metal-binding</keyword>
<comment type="subcellular location">
    <subcellularLocation>
        <location evidence="5">Cytoplasm</location>
    </subcellularLocation>
    <text evidence="5">May associate with membranes.</text>
</comment>
<evidence type="ECO:0000256" key="5">
    <source>
        <dbReference type="HAMAP-Rule" id="MF_00900"/>
    </source>
</evidence>
<dbReference type="InterPro" id="IPR032305">
    <property type="entry name" value="GTP-bd_M"/>
</dbReference>
<dbReference type="PROSITE" id="PS51705">
    <property type="entry name" value="G_HFLX"/>
    <property type="match status" value="1"/>
</dbReference>
<evidence type="ECO:0000313" key="7">
    <source>
        <dbReference type="EMBL" id="ODN42071.1"/>
    </source>
</evidence>
<name>A0ABX2ZZP9_9GAMM</name>
<dbReference type="RefSeq" id="WP_069311870.1">
    <property type="nucleotide sequence ID" value="NZ_MDTU01000001.1"/>
</dbReference>
<dbReference type="InterPro" id="IPR030394">
    <property type="entry name" value="G_HFLX_dom"/>
</dbReference>
<organism evidence="7 8">
    <name type="scientific">Piscirickettsia litoralis</name>
    <dbReference type="NCBI Taxonomy" id="1891921"/>
    <lineage>
        <taxon>Bacteria</taxon>
        <taxon>Pseudomonadati</taxon>
        <taxon>Pseudomonadota</taxon>
        <taxon>Gammaproteobacteria</taxon>
        <taxon>Thiotrichales</taxon>
        <taxon>Piscirickettsiaceae</taxon>
        <taxon>Piscirickettsia</taxon>
    </lineage>
</organism>
<dbReference type="InterPro" id="IPR042108">
    <property type="entry name" value="GTPase_HflX_N_sf"/>
</dbReference>
<dbReference type="SUPFAM" id="SSF52540">
    <property type="entry name" value="P-loop containing nucleoside triphosphate hydrolases"/>
    <property type="match status" value="1"/>
</dbReference>
<evidence type="ECO:0000313" key="8">
    <source>
        <dbReference type="Proteomes" id="UP000094329"/>
    </source>
</evidence>
<dbReference type="InterPro" id="IPR016496">
    <property type="entry name" value="GTPase_HflX"/>
</dbReference>
<dbReference type="EMBL" id="MDTU01000001">
    <property type="protein sequence ID" value="ODN42071.1"/>
    <property type="molecule type" value="Genomic_DNA"/>
</dbReference>
<keyword evidence="8" id="KW-1185">Reference proteome</keyword>
<sequence length="422" mass="47393">MDKSLTNQKTLLVYLTVRSLENTGPLVEFRELVVSAGRHIACEICLSRSEIHAASFLGEGQVTRVKEELAGYDGVDEVIINHALTSVQVRNLSKALSCRILDRTDLILDIFAQRARTFEGKLQVELTQLQHQATRLVQQSGHYDQQRGGIGVRGGAGETGLEVDRRVLRQRITKVKKRLEHIRDSRELGRQRRQRSHLPTIALVGYTNAGKSTLFNALSQSNAYADDRLFATLDPTLRRAIVPEFGEVVLADTVGFIQHLPPQLIDAFRATLEETVQADLLLHVVDGVSEDYLLRIEQVNEVLAEIGADKVPQLLILNKADLLKNKVLECDHRGIWLSAAKQTGFAKLYEKILDQVGGEAVDTVLRIPMSKADVRAELHRLRTVRSERYDENWAWIHVKGSSTVLSHALDRYGLSLTQCKQY</sequence>
<dbReference type="PRINTS" id="PR00326">
    <property type="entry name" value="GTP1OBG"/>
</dbReference>
<evidence type="ECO:0000256" key="1">
    <source>
        <dbReference type="ARBA" id="ARBA00022723"/>
    </source>
</evidence>
<proteinExistence type="inferred from homology"/>
<dbReference type="PANTHER" id="PTHR10229:SF0">
    <property type="entry name" value="GTP-BINDING PROTEIN 6-RELATED"/>
    <property type="match status" value="1"/>
</dbReference>
<evidence type="ECO:0000259" key="6">
    <source>
        <dbReference type="PROSITE" id="PS51705"/>
    </source>
</evidence>
<dbReference type="CDD" id="cd01878">
    <property type="entry name" value="HflX"/>
    <property type="match status" value="1"/>
</dbReference>
<evidence type="ECO:0000256" key="2">
    <source>
        <dbReference type="ARBA" id="ARBA00022741"/>
    </source>
</evidence>
<dbReference type="Gene3D" id="6.10.250.2860">
    <property type="match status" value="1"/>
</dbReference>
<dbReference type="Proteomes" id="UP000094329">
    <property type="component" value="Unassembled WGS sequence"/>
</dbReference>
<dbReference type="NCBIfam" id="TIGR03156">
    <property type="entry name" value="GTP_HflX"/>
    <property type="match status" value="1"/>
</dbReference>
<dbReference type="Pfam" id="PF16360">
    <property type="entry name" value="GTP-bdg_M"/>
    <property type="match status" value="1"/>
</dbReference>
<gene>
    <name evidence="5" type="primary">hflX</name>
    <name evidence="7" type="ORF">BGC07_02760</name>
</gene>
<keyword evidence="4 5" id="KW-0342">GTP-binding</keyword>
<comment type="function">
    <text evidence="5">GTPase that associates with the 50S ribosomal subunit and may have a role during protein synthesis or ribosome biogenesis.</text>
</comment>
<comment type="similarity">
    <text evidence="5">Belongs to the TRAFAC class OBG-HflX-like GTPase superfamily. HflX GTPase family.</text>
</comment>
<comment type="caution">
    <text evidence="7">The sequence shown here is derived from an EMBL/GenBank/DDBJ whole genome shotgun (WGS) entry which is preliminary data.</text>
</comment>
<dbReference type="Pfam" id="PF13167">
    <property type="entry name" value="GTP-bdg_N"/>
    <property type="match status" value="1"/>
</dbReference>
<dbReference type="HAMAP" id="MF_00900">
    <property type="entry name" value="GTPase_HflX"/>
    <property type="match status" value="1"/>
</dbReference>
<dbReference type="PANTHER" id="PTHR10229">
    <property type="entry name" value="GTP-BINDING PROTEIN HFLX"/>
    <property type="match status" value="1"/>
</dbReference>
<dbReference type="PIRSF" id="PIRSF006809">
    <property type="entry name" value="GTP-binding_hflX_prd"/>
    <property type="match status" value="1"/>
</dbReference>
<dbReference type="Gene3D" id="3.40.50.300">
    <property type="entry name" value="P-loop containing nucleotide triphosphate hydrolases"/>
    <property type="match status" value="1"/>
</dbReference>
<dbReference type="InterPro" id="IPR006073">
    <property type="entry name" value="GTP-bd"/>
</dbReference>
<comment type="subunit">
    <text evidence="5">Monomer. Associates with the 50S ribosomal subunit.</text>
</comment>
<keyword evidence="5" id="KW-0963">Cytoplasm</keyword>
<accession>A0ABX2ZZP9</accession>
<keyword evidence="3" id="KW-0460">Magnesium</keyword>
<dbReference type="Pfam" id="PF01926">
    <property type="entry name" value="MMR_HSR1"/>
    <property type="match status" value="1"/>
</dbReference>
<dbReference type="InterPro" id="IPR025121">
    <property type="entry name" value="GTPase_HflX_N"/>
</dbReference>
<evidence type="ECO:0000256" key="3">
    <source>
        <dbReference type="ARBA" id="ARBA00022842"/>
    </source>
</evidence>
<dbReference type="InterPro" id="IPR027417">
    <property type="entry name" value="P-loop_NTPase"/>
</dbReference>
<evidence type="ECO:0000256" key="4">
    <source>
        <dbReference type="ARBA" id="ARBA00023134"/>
    </source>
</evidence>
<reference evidence="7 8" key="1">
    <citation type="submission" date="2016-08" db="EMBL/GenBank/DDBJ databases">
        <title>Draft genome sequence of Candidatus Piscirickettsia litoralis, from seawater.</title>
        <authorList>
            <person name="Wan X."/>
            <person name="Lee A.J."/>
            <person name="Hou S."/>
            <person name="Donachie S.P."/>
        </authorList>
    </citation>
    <scope>NUCLEOTIDE SEQUENCE [LARGE SCALE GENOMIC DNA]</scope>
    <source>
        <strain evidence="7 8">Y2</strain>
    </source>
</reference>